<organism evidence="2 3">
    <name type="scientific">Calocera cornea HHB12733</name>
    <dbReference type="NCBI Taxonomy" id="1353952"/>
    <lineage>
        <taxon>Eukaryota</taxon>
        <taxon>Fungi</taxon>
        <taxon>Dikarya</taxon>
        <taxon>Basidiomycota</taxon>
        <taxon>Agaricomycotina</taxon>
        <taxon>Dacrymycetes</taxon>
        <taxon>Dacrymycetales</taxon>
        <taxon>Dacrymycetaceae</taxon>
        <taxon>Calocera</taxon>
    </lineage>
</organism>
<name>A0A165JEI8_9BASI</name>
<dbReference type="EMBL" id="KV423921">
    <property type="protein sequence ID" value="KZT61738.1"/>
    <property type="molecule type" value="Genomic_DNA"/>
</dbReference>
<keyword evidence="1" id="KW-0812">Transmembrane</keyword>
<feature type="transmembrane region" description="Helical" evidence="1">
    <location>
        <begin position="44"/>
        <end position="67"/>
    </location>
</feature>
<keyword evidence="3" id="KW-1185">Reference proteome</keyword>
<keyword evidence="1" id="KW-1133">Transmembrane helix</keyword>
<evidence type="ECO:0000313" key="2">
    <source>
        <dbReference type="EMBL" id="KZT61738.1"/>
    </source>
</evidence>
<dbReference type="AlphaFoldDB" id="A0A165JEI8"/>
<dbReference type="OrthoDB" id="3364588at2759"/>
<keyword evidence="1" id="KW-0472">Membrane</keyword>
<protein>
    <submittedName>
        <fullName evidence="2">Uncharacterized protein</fullName>
    </submittedName>
</protein>
<evidence type="ECO:0000256" key="1">
    <source>
        <dbReference type="SAM" id="Phobius"/>
    </source>
</evidence>
<gene>
    <name evidence="2" type="ORF">CALCODRAFT_479761</name>
</gene>
<sequence>MPVSAQRVLALSALRHGSSLMLFGLCWGFTVPNWPYPRMALTAHIGATGNSMSLMLIGVILCFEDVVKLKGAWKRIILQISPWWLWASVLSECANAAWGAKGILPIAAQLSGSTGATAWQEAIVTGAHAVGGLIYVACWGAVVHTLFTGVPAETVTKKE</sequence>
<evidence type="ECO:0000313" key="3">
    <source>
        <dbReference type="Proteomes" id="UP000076842"/>
    </source>
</evidence>
<dbReference type="InParanoid" id="A0A165JEI8"/>
<proteinExistence type="predicted"/>
<reference evidence="2 3" key="1">
    <citation type="journal article" date="2016" name="Mol. Biol. Evol.">
        <title>Comparative Genomics of Early-Diverging Mushroom-Forming Fungi Provides Insights into the Origins of Lignocellulose Decay Capabilities.</title>
        <authorList>
            <person name="Nagy L.G."/>
            <person name="Riley R."/>
            <person name="Tritt A."/>
            <person name="Adam C."/>
            <person name="Daum C."/>
            <person name="Floudas D."/>
            <person name="Sun H."/>
            <person name="Yadav J.S."/>
            <person name="Pangilinan J."/>
            <person name="Larsson K.H."/>
            <person name="Matsuura K."/>
            <person name="Barry K."/>
            <person name="Labutti K."/>
            <person name="Kuo R."/>
            <person name="Ohm R.A."/>
            <person name="Bhattacharya S.S."/>
            <person name="Shirouzu T."/>
            <person name="Yoshinaga Y."/>
            <person name="Martin F.M."/>
            <person name="Grigoriev I.V."/>
            <person name="Hibbett D.S."/>
        </authorList>
    </citation>
    <scope>NUCLEOTIDE SEQUENCE [LARGE SCALE GENOMIC DNA]</scope>
    <source>
        <strain evidence="2 3">HHB12733</strain>
    </source>
</reference>
<accession>A0A165JEI8</accession>
<dbReference type="Proteomes" id="UP000076842">
    <property type="component" value="Unassembled WGS sequence"/>
</dbReference>